<name>X1DVA1_9ZZZZ</name>
<evidence type="ECO:0000313" key="1">
    <source>
        <dbReference type="EMBL" id="GAH12145.1"/>
    </source>
</evidence>
<accession>X1DVA1</accession>
<sequence length="150" mass="17121">MERRAMPMSEESYVDKMLSDLVGVVHETQPTQTYPGDWFAAEQLRNSIERMEQTNDEARRQGFQWAEVLAPSKLYSDWPQLLQFKSNIDGIRQAFIGLCDEKLSYLGYLAGSYEAVPALASRFRAAIKNIKQVRDKYTAPLTAPKATVRL</sequence>
<protein>
    <submittedName>
        <fullName evidence="1">Uncharacterized protein</fullName>
    </submittedName>
</protein>
<reference evidence="1" key="1">
    <citation type="journal article" date="2014" name="Front. Microbiol.">
        <title>High frequency of phylogenetically diverse reductive dehalogenase-homologous genes in deep subseafloor sedimentary metagenomes.</title>
        <authorList>
            <person name="Kawai M."/>
            <person name="Futagami T."/>
            <person name="Toyoda A."/>
            <person name="Takaki Y."/>
            <person name="Nishi S."/>
            <person name="Hori S."/>
            <person name="Arai W."/>
            <person name="Tsubouchi T."/>
            <person name="Morono Y."/>
            <person name="Uchiyama I."/>
            <person name="Ito T."/>
            <person name="Fujiyama A."/>
            <person name="Inagaki F."/>
            <person name="Takami H."/>
        </authorList>
    </citation>
    <scope>NUCLEOTIDE SEQUENCE</scope>
    <source>
        <strain evidence="1">Expedition CK06-06</strain>
    </source>
</reference>
<comment type="caution">
    <text evidence="1">The sequence shown here is derived from an EMBL/GenBank/DDBJ whole genome shotgun (WGS) entry which is preliminary data.</text>
</comment>
<dbReference type="AlphaFoldDB" id="X1DVA1"/>
<dbReference type="EMBL" id="BART01032550">
    <property type="protein sequence ID" value="GAH12145.1"/>
    <property type="molecule type" value="Genomic_DNA"/>
</dbReference>
<proteinExistence type="predicted"/>
<gene>
    <name evidence="1" type="ORF">S01H4_56213</name>
</gene>
<organism evidence="1">
    <name type="scientific">marine sediment metagenome</name>
    <dbReference type="NCBI Taxonomy" id="412755"/>
    <lineage>
        <taxon>unclassified sequences</taxon>
        <taxon>metagenomes</taxon>
        <taxon>ecological metagenomes</taxon>
    </lineage>
</organism>